<protein>
    <submittedName>
        <fullName evidence="1">GxxExxY protein</fullName>
    </submittedName>
</protein>
<keyword evidence="2" id="KW-1185">Reference proteome</keyword>
<name>A0A1T3MHZ6_9FLAO</name>
<dbReference type="NCBIfam" id="TIGR04256">
    <property type="entry name" value="GxxExxY"/>
    <property type="match status" value="1"/>
</dbReference>
<sequence>MTENEISKVVIDAGLKVHKALGMGLYETVYEQCLAHELTKRGLYVERQKFLSVIYDDLEVKNAFKVDLLVENKVVIEVKAQENLIDFHAAQLMNYLKLGDYRLGLLLNFNSKLFKTGIKRIVNRLENKTDIA</sequence>
<dbReference type="AlphaFoldDB" id="A0A1T3MHZ6"/>
<accession>A0A1T3MHZ6</accession>
<dbReference type="Pfam" id="PF13366">
    <property type="entry name" value="PDDEXK_3"/>
    <property type="match status" value="1"/>
</dbReference>
<dbReference type="Proteomes" id="UP000190813">
    <property type="component" value="Unassembled WGS sequence"/>
</dbReference>
<reference evidence="1 2" key="1">
    <citation type="submission" date="2016-06" db="EMBL/GenBank/DDBJ databases">
        <title>Revisiting the taxonomy of the Elizabethkingia Genus based on Whole-Genome Sequencing, Optical Mapping, and MALDI-TOF.</title>
        <authorList>
            <person name="Nicholson A.C."/>
        </authorList>
    </citation>
    <scope>NUCLEOTIDE SEQUENCE [LARGE SCALE GENOMIC DNA]</scope>
    <source>
        <strain evidence="1 2">G4070</strain>
    </source>
</reference>
<dbReference type="RefSeq" id="WP_078772471.1">
    <property type="nucleotide sequence ID" value="NZ_CBCSBR010000009.1"/>
</dbReference>
<evidence type="ECO:0000313" key="1">
    <source>
        <dbReference type="EMBL" id="OPC63901.1"/>
    </source>
</evidence>
<comment type="caution">
    <text evidence="1">The sequence shown here is derived from an EMBL/GenBank/DDBJ whole genome shotgun (WGS) entry which is preliminary data.</text>
</comment>
<organism evidence="1 2">
    <name type="scientific">Elizabethkingia occulta</name>
    <dbReference type="NCBI Taxonomy" id="1867263"/>
    <lineage>
        <taxon>Bacteria</taxon>
        <taxon>Pseudomonadati</taxon>
        <taxon>Bacteroidota</taxon>
        <taxon>Flavobacteriia</taxon>
        <taxon>Flavobacteriales</taxon>
        <taxon>Weeksellaceae</taxon>
        <taxon>Elizabethkingia</taxon>
    </lineage>
</organism>
<gene>
    <name evidence="1" type="ORF">BAZ10_04720</name>
</gene>
<evidence type="ECO:0000313" key="2">
    <source>
        <dbReference type="Proteomes" id="UP000190813"/>
    </source>
</evidence>
<dbReference type="InterPro" id="IPR026350">
    <property type="entry name" value="GxxExxY"/>
</dbReference>
<proteinExistence type="predicted"/>
<dbReference type="EMBL" id="MAHX01000016">
    <property type="protein sequence ID" value="OPC63901.1"/>
    <property type="molecule type" value="Genomic_DNA"/>
</dbReference>